<evidence type="ECO:0000256" key="1">
    <source>
        <dbReference type="SAM" id="MobiDB-lite"/>
    </source>
</evidence>
<evidence type="ECO:0000313" key="3">
    <source>
        <dbReference type="Proteomes" id="UP001054837"/>
    </source>
</evidence>
<evidence type="ECO:0000313" key="2">
    <source>
        <dbReference type="EMBL" id="GIX82913.1"/>
    </source>
</evidence>
<protein>
    <submittedName>
        <fullName evidence="2">Uncharacterized protein</fullName>
    </submittedName>
</protein>
<feature type="region of interest" description="Disordered" evidence="1">
    <location>
        <begin position="1"/>
        <end position="26"/>
    </location>
</feature>
<comment type="caution">
    <text evidence="2">The sequence shown here is derived from an EMBL/GenBank/DDBJ whole genome shotgun (WGS) entry which is preliminary data.</text>
</comment>
<reference evidence="2 3" key="1">
    <citation type="submission" date="2021-06" db="EMBL/GenBank/DDBJ databases">
        <title>Caerostris darwini draft genome.</title>
        <authorList>
            <person name="Kono N."/>
            <person name="Arakawa K."/>
        </authorList>
    </citation>
    <scope>NUCLEOTIDE SEQUENCE [LARGE SCALE GENOMIC DNA]</scope>
</reference>
<sequence>MKKPSNWGVVHKKHKKTFPQQESKGGWDPPLHSWVDKTFPLLPPYHLLYLLFSPTHLHPSEERDLSFRLEKLALLSQLLLCTHASNHHRFPTVKKYPNYLVELDIASKNIE</sequence>
<dbReference type="AlphaFoldDB" id="A0AAV4NEK1"/>
<organism evidence="2 3">
    <name type="scientific">Caerostris darwini</name>
    <dbReference type="NCBI Taxonomy" id="1538125"/>
    <lineage>
        <taxon>Eukaryota</taxon>
        <taxon>Metazoa</taxon>
        <taxon>Ecdysozoa</taxon>
        <taxon>Arthropoda</taxon>
        <taxon>Chelicerata</taxon>
        <taxon>Arachnida</taxon>
        <taxon>Araneae</taxon>
        <taxon>Araneomorphae</taxon>
        <taxon>Entelegynae</taxon>
        <taxon>Araneoidea</taxon>
        <taxon>Araneidae</taxon>
        <taxon>Caerostris</taxon>
    </lineage>
</organism>
<accession>A0AAV4NEK1</accession>
<gene>
    <name evidence="2" type="ORF">CDAR_461431</name>
</gene>
<dbReference type="Proteomes" id="UP001054837">
    <property type="component" value="Unassembled WGS sequence"/>
</dbReference>
<name>A0AAV4NEK1_9ARAC</name>
<proteinExistence type="predicted"/>
<dbReference type="EMBL" id="BPLQ01001552">
    <property type="protein sequence ID" value="GIX82913.1"/>
    <property type="molecule type" value="Genomic_DNA"/>
</dbReference>
<keyword evidence="3" id="KW-1185">Reference proteome</keyword>